<dbReference type="Proteomes" id="UP000308652">
    <property type="component" value="Unassembled WGS sequence"/>
</dbReference>
<dbReference type="InterPro" id="IPR020904">
    <property type="entry name" value="Sc_DH/Rdtase_CS"/>
</dbReference>
<dbReference type="SUPFAM" id="SSF51735">
    <property type="entry name" value="NAD(P)-binding Rossmann-fold domains"/>
    <property type="match status" value="1"/>
</dbReference>
<keyword evidence="6" id="KW-1185">Reference proteome</keyword>
<evidence type="ECO:0000313" key="6">
    <source>
        <dbReference type="Proteomes" id="UP000308652"/>
    </source>
</evidence>
<dbReference type="InterPro" id="IPR051911">
    <property type="entry name" value="SDR_oxidoreductase"/>
</dbReference>
<dbReference type="PRINTS" id="PR00081">
    <property type="entry name" value="GDHRDH"/>
</dbReference>
<dbReference type="Pfam" id="PF00106">
    <property type="entry name" value="adh_short"/>
    <property type="match status" value="1"/>
</dbReference>
<keyword evidence="3" id="KW-0560">Oxidoreductase</keyword>
<dbReference type="OrthoDB" id="1274115at2759"/>
<organism evidence="5 6">
    <name type="scientific">Crucibulum laeve</name>
    <dbReference type="NCBI Taxonomy" id="68775"/>
    <lineage>
        <taxon>Eukaryota</taxon>
        <taxon>Fungi</taxon>
        <taxon>Dikarya</taxon>
        <taxon>Basidiomycota</taxon>
        <taxon>Agaricomycotina</taxon>
        <taxon>Agaricomycetes</taxon>
        <taxon>Agaricomycetidae</taxon>
        <taxon>Agaricales</taxon>
        <taxon>Agaricineae</taxon>
        <taxon>Nidulariaceae</taxon>
        <taxon>Crucibulum</taxon>
    </lineage>
</organism>
<dbReference type="PROSITE" id="PS00061">
    <property type="entry name" value="ADH_SHORT"/>
    <property type="match status" value="1"/>
</dbReference>
<evidence type="ECO:0000256" key="1">
    <source>
        <dbReference type="ARBA" id="ARBA00006484"/>
    </source>
</evidence>
<dbReference type="STRING" id="68775.A0A5C3LPM6"/>
<dbReference type="AlphaFoldDB" id="A0A5C3LPM6"/>
<keyword evidence="2" id="KW-0521">NADP</keyword>
<dbReference type="PANTHER" id="PTHR43976:SF16">
    <property type="entry name" value="SHORT-CHAIN DEHYDROGENASE_REDUCTASE FAMILY PROTEIN"/>
    <property type="match status" value="1"/>
</dbReference>
<proteinExistence type="inferred from homology"/>
<sequence length="280" mass="30385">MATPKVWFITGSSAGFGLHMARAALAHGDKVIATLRTPSAIASLSSEYQSTQLLVVQLDVTKPEKIEEAFSQGKAAFGRIDVVFNCAGITQVSEVEGTPDDIARRLFEVNFWGATNVTRVAMKYFRENDPIGGKLLQMSSCAALDAVAISGFYSAAKSALEGMTDSLRKELDPAWNIKIAVLTPGPFLTNVMQTALFAPPHPSYTNPSLITNVIRASSDPSYFDGNPATAVEEFWAVAQMDDPPERLLIHREAIRSAKSKAESLLKSVEEAKEVKDLYLV</sequence>
<evidence type="ECO:0000313" key="5">
    <source>
        <dbReference type="EMBL" id="TFK34712.1"/>
    </source>
</evidence>
<protein>
    <submittedName>
        <fullName evidence="5">NAD-P-binding protein</fullName>
    </submittedName>
</protein>
<evidence type="ECO:0000256" key="2">
    <source>
        <dbReference type="ARBA" id="ARBA00022857"/>
    </source>
</evidence>
<evidence type="ECO:0000256" key="4">
    <source>
        <dbReference type="RuleBase" id="RU000363"/>
    </source>
</evidence>
<dbReference type="PANTHER" id="PTHR43976">
    <property type="entry name" value="SHORT CHAIN DEHYDROGENASE"/>
    <property type="match status" value="1"/>
</dbReference>
<dbReference type="InterPro" id="IPR002347">
    <property type="entry name" value="SDR_fam"/>
</dbReference>
<dbReference type="Gene3D" id="3.40.50.720">
    <property type="entry name" value="NAD(P)-binding Rossmann-like Domain"/>
    <property type="match status" value="1"/>
</dbReference>
<dbReference type="PRINTS" id="PR00080">
    <property type="entry name" value="SDRFAMILY"/>
</dbReference>
<name>A0A5C3LPM6_9AGAR</name>
<dbReference type="CDD" id="cd05374">
    <property type="entry name" value="17beta-HSD-like_SDR_c"/>
    <property type="match status" value="1"/>
</dbReference>
<evidence type="ECO:0000256" key="3">
    <source>
        <dbReference type="ARBA" id="ARBA00023002"/>
    </source>
</evidence>
<gene>
    <name evidence="5" type="ORF">BDQ12DRAFT_689062</name>
</gene>
<dbReference type="GO" id="GO:0016491">
    <property type="term" value="F:oxidoreductase activity"/>
    <property type="evidence" value="ECO:0007669"/>
    <property type="project" value="UniProtKB-KW"/>
</dbReference>
<comment type="similarity">
    <text evidence="1 4">Belongs to the short-chain dehydrogenases/reductases (SDR) family.</text>
</comment>
<accession>A0A5C3LPM6</accession>
<dbReference type="InterPro" id="IPR036291">
    <property type="entry name" value="NAD(P)-bd_dom_sf"/>
</dbReference>
<reference evidence="5 6" key="1">
    <citation type="journal article" date="2019" name="Nat. Ecol. Evol.">
        <title>Megaphylogeny resolves global patterns of mushroom evolution.</title>
        <authorList>
            <person name="Varga T."/>
            <person name="Krizsan K."/>
            <person name="Foldi C."/>
            <person name="Dima B."/>
            <person name="Sanchez-Garcia M."/>
            <person name="Sanchez-Ramirez S."/>
            <person name="Szollosi G.J."/>
            <person name="Szarkandi J.G."/>
            <person name="Papp V."/>
            <person name="Albert L."/>
            <person name="Andreopoulos W."/>
            <person name="Angelini C."/>
            <person name="Antonin V."/>
            <person name="Barry K.W."/>
            <person name="Bougher N.L."/>
            <person name="Buchanan P."/>
            <person name="Buyck B."/>
            <person name="Bense V."/>
            <person name="Catcheside P."/>
            <person name="Chovatia M."/>
            <person name="Cooper J."/>
            <person name="Damon W."/>
            <person name="Desjardin D."/>
            <person name="Finy P."/>
            <person name="Geml J."/>
            <person name="Haridas S."/>
            <person name="Hughes K."/>
            <person name="Justo A."/>
            <person name="Karasinski D."/>
            <person name="Kautmanova I."/>
            <person name="Kiss B."/>
            <person name="Kocsube S."/>
            <person name="Kotiranta H."/>
            <person name="LaButti K.M."/>
            <person name="Lechner B.E."/>
            <person name="Liimatainen K."/>
            <person name="Lipzen A."/>
            <person name="Lukacs Z."/>
            <person name="Mihaltcheva S."/>
            <person name="Morgado L.N."/>
            <person name="Niskanen T."/>
            <person name="Noordeloos M.E."/>
            <person name="Ohm R.A."/>
            <person name="Ortiz-Santana B."/>
            <person name="Ovrebo C."/>
            <person name="Racz N."/>
            <person name="Riley R."/>
            <person name="Savchenko A."/>
            <person name="Shiryaev A."/>
            <person name="Soop K."/>
            <person name="Spirin V."/>
            <person name="Szebenyi C."/>
            <person name="Tomsovsky M."/>
            <person name="Tulloss R.E."/>
            <person name="Uehling J."/>
            <person name="Grigoriev I.V."/>
            <person name="Vagvolgyi C."/>
            <person name="Papp T."/>
            <person name="Martin F.M."/>
            <person name="Miettinen O."/>
            <person name="Hibbett D.S."/>
            <person name="Nagy L.G."/>
        </authorList>
    </citation>
    <scope>NUCLEOTIDE SEQUENCE [LARGE SCALE GENOMIC DNA]</scope>
    <source>
        <strain evidence="5 6">CBS 166.37</strain>
    </source>
</reference>
<dbReference type="EMBL" id="ML213628">
    <property type="protein sequence ID" value="TFK34712.1"/>
    <property type="molecule type" value="Genomic_DNA"/>
</dbReference>